<evidence type="ECO:0000256" key="9">
    <source>
        <dbReference type="PROSITE-ProRule" id="PRU00282"/>
    </source>
</evidence>
<dbReference type="PROSITE" id="PS50920">
    <property type="entry name" value="SOLCAR"/>
    <property type="match status" value="3"/>
</dbReference>
<keyword evidence="7" id="KW-0496">Mitochondrion</keyword>
<comment type="similarity">
    <text evidence="2 10">Belongs to the mitochondrial carrier (TC 2.A.29) family.</text>
</comment>
<feature type="transmembrane region" description="Helical" evidence="11">
    <location>
        <begin position="152"/>
        <end position="173"/>
    </location>
</feature>
<dbReference type="InterPro" id="IPR023395">
    <property type="entry name" value="MCP_dom_sf"/>
</dbReference>
<evidence type="ECO:0000256" key="8">
    <source>
        <dbReference type="ARBA" id="ARBA00023136"/>
    </source>
</evidence>
<dbReference type="AlphaFoldDB" id="A0A9W3A0U7"/>
<organism evidence="12 13">
    <name type="scientific">Biomphalaria glabrata</name>
    <name type="common">Bloodfluke planorb</name>
    <name type="synonym">Freshwater snail</name>
    <dbReference type="NCBI Taxonomy" id="6526"/>
    <lineage>
        <taxon>Eukaryota</taxon>
        <taxon>Metazoa</taxon>
        <taxon>Spiralia</taxon>
        <taxon>Lophotrochozoa</taxon>
        <taxon>Mollusca</taxon>
        <taxon>Gastropoda</taxon>
        <taxon>Heterobranchia</taxon>
        <taxon>Euthyneura</taxon>
        <taxon>Panpulmonata</taxon>
        <taxon>Hygrophila</taxon>
        <taxon>Lymnaeoidea</taxon>
        <taxon>Planorbidae</taxon>
        <taxon>Biomphalaria</taxon>
    </lineage>
</organism>
<dbReference type="Gene3D" id="1.50.40.10">
    <property type="entry name" value="Mitochondrial carrier domain"/>
    <property type="match status" value="1"/>
</dbReference>
<keyword evidence="3 10" id="KW-0813">Transport</keyword>
<dbReference type="OrthoDB" id="193856at2759"/>
<evidence type="ECO:0000256" key="10">
    <source>
        <dbReference type="RuleBase" id="RU000488"/>
    </source>
</evidence>
<name>A0A9W3A0U7_BIOGL</name>
<gene>
    <name evidence="13" type="primary">LOC106056973</name>
</gene>
<evidence type="ECO:0000313" key="13">
    <source>
        <dbReference type="RefSeq" id="XP_055880811.1"/>
    </source>
</evidence>
<dbReference type="GeneID" id="106056973"/>
<comment type="subcellular location">
    <subcellularLocation>
        <location evidence="1">Mitochondrion membrane</location>
        <topology evidence="1">Multi-pass membrane protein</topology>
    </subcellularLocation>
</comment>
<keyword evidence="8 9" id="KW-0472">Membrane</keyword>
<feature type="transmembrane region" description="Helical" evidence="11">
    <location>
        <begin position="260"/>
        <end position="278"/>
    </location>
</feature>
<reference evidence="13" key="1">
    <citation type="submission" date="2025-08" db="UniProtKB">
        <authorList>
            <consortium name="RefSeq"/>
        </authorList>
    </citation>
    <scope>IDENTIFICATION</scope>
</reference>
<evidence type="ECO:0000256" key="3">
    <source>
        <dbReference type="ARBA" id="ARBA00022448"/>
    </source>
</evidence>
<evidence type="ECO:0000256" key="1">
    <source>
        <dbReference type="ARBA" id="ARBA00004225"/>
    </source>
</evidence>
<keyword evidence="5" id="KW-0677">Repeat</keyword>
<dbReference type="OMA" id="WVTATPF"/>
<evidence type="ECO:0000256" key="2">
    <source>
        <dbReference type="ARBA" id="ARBA00006375"/>
    </source>
</evidence>
<feature type="repeat" description="Solcar" evidence="9">
    <location>
        <begin position="258"/>
        <end position="343"/>
    </location>
</feature>
<dbReference type="InterPro" id="IPR018108">
    <property type="entry name" value="MCP_transmembrane"/>
</dbReference>
<dbReference type="Proteomes" id="UP001165740">
    <property type="component" value="Chromosome 3"/>
</dbReference>
<evidence type="ECO:0000256" key="4">
    <source>
        <dbReference type="ARBA" id="ARBA00022692"/>
    </source>
</evidence>
<dbReference type="GO" id="GO:0005289">
    <property type="term" value="F:high-affinity L-arginine transmembrane transporter activity"/>
    <property type="evidence" value="ECO:0007669"/>
    <property type="project" value="TreeGrafter"/>
</dbReference>
<protein>
    <submittedName>
        <fullName evidence="13">Solute carrier family 25 member 45-like isoform X1</fullName>
    </submittedName>
</protein>
<keyword evidence="6 11" id="KW-1133">Transmembrane helix</keyword>
<proteinExistence type="inferred from homology"/>
<evidence type="ECO:0000256" key="5">
    <source>
        <dbReference type="ARBA" id="ARBA00022737"/>
    </source>
</evidence>
<feature type="repeat" description="Solcar" evidence="9">
    <location>
        <begin position="51"/>
        <end position="138"/>
    </location>
</feature>
<sequence>MTSSHSITKDLLTDFSQFPEPDHHIDVGQWVRKNRNLEGVPSVDGSNGRCSMAFNEYIAGAVGGMAGVLVGHPFDTMKLQMQIRTVGEHNVSKISEAWSCISSQGLKKGIFRGMMFPFCSYGVVNSLLFGVYGKALDYLEPDMTVKPSYFQVYTAGCMAGTAQLVLACPMEVVKCTLQAQIPVIKPSSVLHGKPAEIKHYHSGPLECTKDILRREGIRGLYKGLMTMFFRDVPSFGLYLLVYEWLHQHMIRTEYSDGHGIIAAIFSGGTAGCVSWAAIMPFDVIKSRLQVDHSLRYKGFMDCLINTVKKSGISVLYRGTMVTMLRAFPVNAITFVVYSQVLRELNIIYSPRKKEKQEKNVS</sequence>
<evidence type="ECO:0000313" key="12">
    <source>
        <dbReference type="Proteomes" id="UP001165740"/>
    </source>
</evidence>
<dbReference type="PANTHER" id="PTHR45624:SF1">
    <property type="entry name" value="SD08189P"/>
    <property type="match status" value="1"/>
</dbReference>
<dbReference type="InterPro" id="IPR050567">
    <property type="entry name" value="Mitochondrial_Carrier"/>
</dbReference>
<evidence type="ECO:0000256" key="11">
    <source>
        <dbReference type="SAM" id="Phobius"/>
    </source>
</evidence>
<keyword evidence="4 9" id="KW-0812">Transmembrane</keyword>
<dbReference type="GO" id="GO:0031966">
    <property type="term" value="C:mitochondrial membrane"/>
    <property type="evidence" value="ECO:0007669"/>
    <property type="project" value="UniProtKB-SubCell"/>
</dbReference>
<feature type="repeat" description="Solcar" evidence="9">
    <location>
        <begin position="147"/>
        <end position="248"/>
    </location>
</feature>
<keyword evidence="12" id="KW-1185">Reference proteome</keyword>
<dbReference type="RefSeq" id="XP_055880811.1">
    <property type="nucleotide sequence ID" value="XM_056024836.1"/>
</dbReference>
<dbReference type="SUPFAM" id="SSF103506">
    <property type="entry name" value="Mitochondrial carrier"/>
    <property type="match status" value="1"/>
</dbReference>
<feature type="transmembrane region" description="Helical" evidence="11">
    <location>
        <begin position="114"/>
        <end position="132"/>
    </location>
</feature>
<dbReference type="PANTHER" id="PTHR45624">
    <property type="entry name" value="MITOCHONDRIAL BASIC AMINO ACIDS TRANSPORTER-RELATED"/>
    <property type="match status" value="1"/>
</dbReference>
<evidence type="ECO:0000256" key="6">
    <source>
        <dbReference type="ARBA" id="ARBA00022989"/>
    </source>
</evidence>
<dbReference type="Pfam" id="PF00153">
    <property type="entry name" value="Mito_carr"/>
    <property type="match status" value="3"/>
</dbReference>
<evidence type="ECO:0000256" key="7">
    <source>
        <dbReference type="ARBA" id="ARBA00023128"/>
    </source>
</evidence>
<dbReference type="GO" id="GO:1990575">
    <property type="term" value="P:mitochondrial L-ornithine transmembrane transport"/>
    <property type="evidence" value="ECO:0007669"/>
    <property type="project" value="TreeGrafter"/>
</dbReference>
<accession>A0A9W3A0U7</accession>